<dbReference type="CDD" id="cd00093">
    <property type="entry name" value="HTH_XRE"/>
    <property type="match status" value="1"/>
</dbReference>
<gene>
    <name evidence="3" type="ORF">GRH90_07165</name>
</gene>
<evidence type="ECO:0000259" key="1">
    <source>
        <dbReference type="Pfam" id="PF07022"/>
    </source>
</evidence>
<dbReference type="GO" id="GO:0051259">
    <property type="term" value="P:protein complex oligomerization"/>
    <property type="evidence" value="ECO:0007669"/>
    <property type="project" value="InterPro"/>
</dbReference>
<dbReference type="Proteomes" id="UP000461443">
    <property type="component" value="Unassembled WGS sequence"/>
</dbReference>
<keyword evidence="4" id="KW-1185">Reference proteome</keyword>
<reference evidence="3 4" key="1">
    <citation type="submission" date="2019-12" db="EMBL/GenBank/DDBJ databases">
        <authorList>
            <person name="Lee S.D."/>
        </authorList>
    </citation>
    <scope>NUCLEOTIDE SEQUENCE [LARGE SCALE GENOMIC DNA]</scope>
    <source>
        <strain evidence="3 4">SAP-6</strain>
    </source>
</reference>
<name>A0A845SCD8_9GAMM</name>
<feature type="domain" description="Bacteriophage CI repressor C-terminal" evidence="2">
    <location>
        <begin position="166"/>
        <end position="260"/>
    </location>
</feature>
<dbReference type="Gene3D" id="1.10.260.40">
    <property type="entry name" value="lambda repressor-like DNA-binding domains"/>
    <property type="match status" value="2"/>
</dbReference>
<dbReference type="Pfam" id="PF16452">
    <property type="entry name" value="Phage_CI_C"/>
    <property type="match status" value="1"/>
</dbReference>
<dbReference type="InterPro" id="IPR032499">
    <property type="entry name" value="Phage_CI_C"/>
</dbReference>
<dbReference type="InterPro" id="IPR010982">
    <property type="entry name" value="Lambda_DNA-bd_dom_sf"/>
</dbReference>
<organism evidence="3 4">
    <name type="scientific">Acerihabitans arboris</name>
    <dbReference type="NCBI Taxonomy" id="2691583"/>
    <lineage>
        <taxon>Bacteria</taxon>
        <taxon>Pseudomonadati</taxon>
        <taxon>Pseudomonadota</taxon>
        <taxon>Gammaproteobacteria</taxon>
        <taxon>Enterobacterales</taxon>
        <taxon>Pectobacteriaceae</taxon>
        <taxon>Acerihabitans</taxon>
    </lineage>
</organism>
<dbReference type="Gene3D" id="2.10.109.10">
    <property type="entry name" value="Umud Fragment, subunit A"/>
    <property type="match status" value="1"/>
</dbReference>
<feature type="domain" description="Bacteriophage CI repressor N-terminal" evidence="1">
    <location>
        <begin position="1"/>
        <end position="55"/>
    </location>
</feature>
<dbReference type="InterPro" id="IPR010744">
    <property type="entry name" value="Phage_CI_N"/>
</dbReference>
<proteinExistence type="predicted"/>
<comment type="caution">
    <text evidence="3">The sequence shown here is derived from an EMBL/GenBank/DDBJ whole genome shotgun (WGS) entry which is preliminary data.</text>
</comment>
<feature type="domain" description="Bacteriophage CI repressor N-terminal" evidence="1">
    <location>
        <begin position="84"/>
        <end position="148"/>
    </location>
</feature>
<evidence type="ECO:0000313" key="4">
    <source>
        <dbReference type="Proteomes" id="UP000461443"/>
    </source>
</evidence>
<reference evidence="3 4" key="2">
    <citation type="submission" date="2020-02" db="EMBL/GenBank/DDBJ databases">
        <title>The new genus of Enterobacteriales.</title>
        <authorList>
            <person name="Kim I.S."/>
        </authorList>
    </citation>
    <scope>NUCLEOTIDE SEQUENCE [LARGE SCALE GENOMIC DNA]</scope>
    <source>
        <strain evidence="3 4">SAP-6</strain>
    </source>
</reference>
<dbReference type="InterPro" id="IPR001387">
    <property type="entry name" value="Cro/C1-type_HTH"/>
</dbReference>
<protein>
    <submittedName>
        <fullName evidence="3">Phage repressor protein CI</fullName>
    </submittedName>
</protein>
<evidence type="ECO:0000259" key="2">
    <source>
        <dbReference type="Pfam" id="PF16452"/>
    </source>
</evidence>
<sequence>MSSYGVATQKALSEATDIPTNTVSNWVQRNSVPSNVILKCSVDTGADARWLVTGELAKANSSQRSRALKGKPLYDKILASGGKAVLRRILDAYGFDTQKELGDLLNISSGTISTWVRRNFFPGDVVIACALDTGVSLEWLSTGSGAMQDLPIAVKNSVLGAITLESLKLVAGKLEPQGQCIFDNRFLPKDISQDSLRYIYSGSRAWLISFDSLELSNGTWLLDIDGTLDVYSVSRRPGNRLRVSGKDGEFECSVNEVKAEGIVAVCIKKFL</sequence>
<accession>A0A845SCD8</accession>
<dbReference type="EMBL" id="WUBS01000004">
    <property type="protein sequence ID" value="NDL62533.1"/>
    <property type="molecule type" value="Genomic_DNA"/>
</dbReference>
<evidence type="ECO:0000313" key="3">
    <source>
        <dbReference type="EMBL" id="NDL62533.1"/>
    </source>
</evidence>
<dbReference type="GO" id="GO:0045892">
    <property type="term" value="P:negative regulation of DNA-templated transcription"/>
    <property type="evidence" value="ECO:0007669"/>
    <property type="project" value="InterPro"/>
</dbReference>
<dbReference type="AlphaFoldDB" id="A0A845SCD8"/>
<dbReference type="Pfam" id="PF07022">
    <property type="entry name" value="Phage_CI_repr"/>
    <property type="match status" value="2"/>
</dbReference>
<dbReference type="GO" id="GO:0003677">
    <property type="term" value="F:DNA binding"/>
    <property type="evidence" value="ECO:0007669"/>
    <property type="project" value="InterPro"/>
</dbReference>